<feature type="chain" id="PRO_5022750123" evidence="1">
    <location>
        <begin position="20"/>
        <end position="53"/>
    </location>
</feature>
<protein>
    <submittedName>
        <fullName evidence="2">Uncharacterized protein</fullName>
    </submittedName>
</protein>
<evidence type="ECO:0000313" key="3">
    <source>
        <dbReference type="Proteomes" id="UP000324222"/>
    </source>
</evidence>
<feature type="signal peptide" evidence="1">
    <location>
        <begin position="1"/>
        <end position="19"/>
    </location>
</feature>
<sequence length="53" mass="5373">MQCESPLQLFFVCATLCSASVGMNSGNLPPTGGTGVVRTMVVVARTKVGEGNG</sequence>
<accession>A0A5B7DII7</accession>
<evidence type="ECO:0000256" key="1">
    <source>
        <dbReference type="SAM" id="SignalP"/>
    </source>
</evidence>
<name>A0A5B7DII7_PORTR</name>
<keyword evidence="3" id="KW-1185">Reference proteome</keyword>
<dbReference type="EMBL" id="VSRR010000923">
    <property type="protein sequence ID" value="MPC20913.1"/>
    <property type="molecule type" value="Genomic_DNA"/>
</dbReference>
<keyword evidence="1" id="KW-0732">Signal</keyword>
<comment type="caution">
    <text evidence="2">The sequence shown here is derived from an EMBL/GenBank/DDBJ whole genome shotgun (WGS) entry which is preliminary data.</text>
</comment>
<dbReference type="AlphaFoldDB" id="A0A5B7DII7"/>
<dbReference type="Proteomes" id="UP000324222">
    <property type="component" value="Unassembled WGS sequence"/>
</dbReference>
<organism evidence="2 3">
    <name type="scientific">Portunus trituberculatus</name>
    <name type="common">Swimming crab</name>
    <name type="synonym">Neptunus trituberculatus</name>
    <dbReference type="NCBI Taxonomy" id="210409"/>
    <lineage>
        <taxon>Eukaryota</taxon>
        <taxon>Metazoa</taxon>
        <taxon>Ecdysozoa</taxon>
        <taxon>Arthropoda</taxon>
        <taxon>Crustacea</taxon>
        <taxon>Multicrustacea</taxon>
        <taxon>Malacostraca</taxon>
        <taxon>Eumalacostraca</taxon>
        <taxon>Eucarida</taxon>
        <taxon>Decapoda</taxon>
        <taxon>Pleocyemata</taxon>
        <taxon>Brachyura</taxon>
        <taxon>Eubrachyura</taxon>
        <taxon>Portunoidea</taxon>
        <taxon>Portunidae</taxon>
        <taxon>Portuninae</taxon>
        <taxon>Portunus</taxon>
    </lineage>
</organism>
<evidence type="ECO:0000313" key="2">
    <source>
        <dbReference type="EMBL" id="MPC20913.1"/>
    </source>
</evidence>
<gene>
    <name evidence="2" type="ORF">E2C01_013877</name>
</gene>
<proteinExistence type="predicted"/>
<reference evidence="2 3" key="1">
    <citation type="submission" date="2019-05" db="EMBL/GenBank/DDBJ databases">
        <title>Another draft genome of Portunus trituberculatus and its Hox gene families provides insights of decapod evolution.</title>
        <authorList>
            <person name="Jeong J.-H."/>
            <person name="Song I."/>
            <person name="Kim S."/>
            <person name="Choi T."/>
            <person name="Kim D."/>
            <person name="Ryu S."/>
            <person name="Kim W."/>
        </authorList>
    </citation>
    <scope>NUCLEOTIDE SEQUENCE [LARGE SCALE GENOMIC DNA]</scope>
    <source>
        <tissue evidence="2">Muscle</tissue>
    </source>
</reference>